<dbReference type="PROSITE" id="PS51790">
    <property type="entry name" value="MSRB"/>
    <property type="match status" value="1"/>
</dbReference>
<keyword evidence="12" id="KW-1185">Reference proteome</keyword>
<dbReference type="Gene3D" id="2.170.150.20">
    <property type="entry name" value="Peptide methionine sulfoxide reductase"/>
    <property type="match status" value="1"/>
</dbReference>
<gene>
    <name evidence="11" type="ORF">RDWZM_001092</name>
</gene>
<dbReference type="GO" id="GO:0005737">
    <property type="term" value="C:cytoplasm"/>
    <property type="evidence" value="ECO:0007669"/>
    <property type="project" value="TreeGrafter"/>
</dbReference>
<evidence type="ECO:0000256" key="8">
    <source>
        <dbReference type="ARBA" id="ARBA00067474"/>
    </source>
</evidence>
<keyword evidence="6" id="KW-0560">Oxidoreductase</keyword>
<dbReference type="Pfam" id="PF01641">
    <property type="entry name" value="SelR"/>
    <property type="match status" value="1"/>
</dbReference>
<dbReference type="EMBL" id="JAPWDV010000001">
    <property type="protein sequence ID" value="KAJ6222547.1"/>
    <property type="molecule type" value="Genomic_DNA"/>
</dbReference>
<dbReference type="EC" id="1.8.4.12" evidence="3"/>
<dbReference type="OrthoDB" id="44061at2759"/>
<dbReference type="InterPro" id="IPR028427">
    <property type="entry name" value="Met_Sox_Rdtase_MsrB"/>
</dbReference>
<evidence type="ECO:0000256" key="9">
    <source>
        <dbReference type="SAM" id="MobiDB-lite"/>
    </source>
</evidence>
<evidence type="ECO:0000259" key="10">
    <source>
        <dbReference type="PROSITE" id="PS51790"/>
    </source>
</evidence>
<feature type="region of interest" description="Disordered" evidence="9">
    <location>
        <begin position="360"/>
        <end position="383"/>
    </location>
</feature>
<evidence type="ECO:0000313" key="12">
    <source>
        <dbReference type="Proteomes" id="UP001142055"/>
    </source>
</evidence>
<feature type="compositionally biased region" description="Polar residues" evidence="9">
    <location>
        <begin position="239"/>
        <end position="249"/>
    </location>
</feature>
<protein>
    <recommendedName>
        <fullName evidence="8">Peptide methionine sulfoxide reductase B1, chloroplastic</fullName>
        <ecNumber evidence="3">1.8.4.12</ecNumber>
    </recommendedName>
</protein>
<dbReference type="AlphaFoldDB" id="A0A9Q0MBL3"/>
<comment type="cofactor">
    <cofactor evidence="1">
        <name>Zn(2+)</name>
        <dbReference type="ChEBI" id="CHEBI:29105"/>
    </cofactor>
</comment>
<dbReference type="NCBIfam" id="TIGR00357">
    <property type="entry name" value="peptide-methionine (R)-S-oxide reductase MsrB"/>
    <property type="match status" value="1"/>
</dbReference>
<sequence length="383" mass="41631">MSTTQVVVVAPTRTSSMVSPSSSSVAASKSINTNSTKAAKLARLRAPPKPQIQIDKGELKKKLTPLQYRVTQEKHTERPFSGEYLKLNDHGMYCCVVCDEELFSSETKFDSGCGWPAFYNVVDNKKVILQADLSHVGGNLLLLALNQDLARTEVTCAKCGAHLGHLFDDGPKPTGKRYCVNSASLKFEHVTNNCDACPNDQQKSPMPPTTIDDLATTNSHNNANNNSRTIVNNDEKTKQGNGMTPKNVDSSSTTTTSSLVSNKASTDNRSPFSNSPKQSIIKKITNEPSTPTVSNGSAKSNEQSWKVGWFMGPNNKTSKSLSITSNDSNNNRIVLNTNKYSSVKSRYLDHLNSASKDVVIKHTSKRSSSAGATSNRSLLETHL</sequence>
<comment type="caution">
    <text evidence="11">The sequence shown here is derived from an EMBL/GenBank/DDBJ whole genome shotgun (WGS) entry which is preliminary data.</text>
</comment>
<name>A0A9Q0MBL3_BLOTA</name>
<accession>A0A9Q0MBL3</accession>
<evidence type="ECO:0000313" key="11">
    <source>
        <dbReference type="EMBL" id="KAJ6222547.1"/>
    </source>
</evidence>
<feature type="compositionally biased region" description="Polar residues" evidence="9">
    <location>
        <begin position="286"/>
        <end position="301"/>
    </location>
</feature>
<comment type="similarity">
    <text evidence="2">Belongs to the MsrB Met sulfoxide reductase family.</text>
</comment>
<feature type="compositionally biased region" description="Polar residues" evidence="9">
    <location>
        <begin position="366"/>
        <end position="383"/>
    </location>
</feature>
<dbReference type="FunFam" id="2.170.150.20:FF:000001">
    <property type="entry name" value="Peptide methionine sulfoxide reductase MsrB"/>
    <property type="match status" value="1"/>
</dbReference>
<dbReference type="PANTHER" id="PTHR10173:SF52">
    <property type="entry name" value="METHIONINE-R-SULFOXIDE REDUCTASE B1"/>
    <property type="match status" value="1"/>
</dbReference>
<evidence type="ECO:0000256" key="2">
    <source>
        <dbReference type="ARBA" id="ARBA00007174"/>
    </source>
</evidence>
<dbReference type="GO" id="GO:0033743">
    <property type="term" value="F:peptide-methionine (R)-S-oxide reductase activity"/>
    <property type="evidence" value="ECO:0007669"/>
    <property type="project" value="UniProtKB-EC"/>
</dbReference>
<dbReference type="PANTHER" id="PTHR10173">
    <property type="entry name" value="METHIONINE SULFOXIDE REDUCTASE"/>
    <property type="match status" value="1"/>
</dbReference>
<dbReference type="InterPro" id="IPR002579">
    <property type="entry name" value="Met_Sox_Rdtase_MsrB_dom"/>
</dbReference>
<feature type="domain" description="MsrB" evidence="10">
    <location>
        <begin position="56"/>
        <end position="190"/>
    </location>
</feature>
<dbReference type="Proteomes" id="UP001142055">
    <property type="component" value="Chromosome 1"/>
</dbReference>
<organism evidence="11 12">
    <name type="scientific">Blomia tropicalis</name>
    <name type="common">Mite</name>
    <dbReference type="NCBI Taxonomy" id="40697"/>
    <lineage>
        <taxon>Eukaryota</taxon>
        <taxon>Metazoa</taxon>
        <taxon>Ecdysozoa</taxon>
        <taxon>Arthropoda</taxon>
        <taxon>Chelicerata</taxon>
        <taxon>Arachnida</taxon>
        <taxon>Acari</taxon>
        <taxon>Acariformes</taxon>
        <taxon>Sarcoptiformes</taxon>
        <taxon>Astigmata</taxon>
        <taxon>Glycyphagoidea</taxon>
        <taxon>Echimyopodidae</taxon>
        <taxon>Blomia</taxon>
    </lineage>
</organism>
<feature type="region of interest" description="Disordered" evidence="9">
    <location>
        <begin position="197"/>
        <end position="301"/>
    </location>
</feature>
<dbReference type="SUPFAM" id="SSF51316">
    <property type="entry name" value="Mss4-like"/>
    <property type="match status" value="1"/>
</dbReference>
<feature type="compositionally biased region" description="Low complexity" evidence="9">
    <location>
        <begin position="215"/>
        <end position="227"/>
    </location>
</feature>
<dbReference type="GO" id="GO:0030091">
    <property type="term" value="P:protein repair"/>
    <property type="evidence" value="ECO:0007669"/>
    <property type="project" value="InterPro"/>
</dbReference>
<evidence type="ECO:0000256" key="7">
    <source>
        <dbReference type="ARBA" id="ARBA00048488"/>
    </source>
</evidence>
<evidence type="ECO:0000256" key="4">
    <source>
        <dbReference type="ARBA" id="ARBA00022723"/>
    </source>
</evidence>
<proteinExistence type="inferred from homology"/>
<reference evidence="11" key="1">
    <citation type="submission" date="2022-12" db="EMBL/GenBank/DDBJ databases">
        <title>Genome assemblies of Blomia tropicalis.</title>
        <authorList>
            <person name="Cui Y."/>
        </authorList>
    </citation>
    <scope>NUCLEOTIDE SEQUENCE</scope>
    <source>
        <tissue evidence="11">Adult mites</tissue>
    </source>
</reference>
<feature type="compositionally biased region" description="Polar residues" evidence="9">
    <location>
        <begin position="259"/>
        <end position="278"/>
    </location>
</feature>
<evidence type="ECO:0000256" key="5">
    <source>
        <dbReference type="ARBA" id="ARBA00022833"/>
    </source>
</evidence>
<comment type="catalytic activity">
    <reaction evidence="7">
        <text>L-methionyl-[protein] + [thioredoxin]-disulfide + H2O = L-methionyl-(R)-S-oxide-[protein] + [thioredoxin]-dithiol</text>
        <dbReference type="Rhea" id="RHEA:24164"/>
        <dbReference type="Rhea" id="RHEA-COMP:10698"/>
        <dbReference type="Rhea" id="RHEA-COMP:10700"/>
        <dbReference type="Rhea" id="RHEA-COMP:12313"/>
        <dbReference type="Rhea" id="RHEA-COMP:12314"/>
        <dbReference type="ChEBI" id="CHEBI:15377"/>
        <dbReference type="ChEBI" id="CHEBI:16044"/>
        <dbReference type="ChEBI" id="CHEBI:29950"/>
        <dbReference type="ChEBI" id="CHEBI:45764"/>
        <dbReference type="ChEBI" id="CHEBI:50058"/>
        <dbReference type="EC" id="1.8.4.12"/>
    </reaction>
</comment>
<keyword evidence="5" id="KW-0862">Zinc</keyword>
<evidence type="ECO:0000256" key="6">
    <source>
        <dbReference type="ARBA" id="ARBA00023002"/>
    </source>
</evidence>
<evidence type="ECO:0000256" key="1">
    <source>
        <dbReference type="ARBA" id="ARBA00001947"/>
    </source>
</evidence>
<dbReference type="GO" id="GO:0046872">
    <property type="term" value="F:metal ion binding"/>
    <property type="evidence" value="ECO:0007669"/>
    <property type="project" value="UniProtKB-KW"/>
</dbReference>
<dbReference type="InterPro" id="IPR011057">
    <property type="entry name" value="Mss4-like_sf"/>
</dbReference>
<evidence type="ECO:0000256" key="3">
    <source>
        <dbReference type="ARBA" id="ARBA00012499"/>
    </source>
</evidence>
<keyword evidence="4" id="KW-0479">Metal-binding</keyword>
<dbReference type="GO" id="GO:0006979">
    <property type="term" value="P:response to oxidative stress"/>
    <property type="evidence" value="ECO:0007669"/>
    <property type="project" value="InterPro"/>
</dbReference>